<name>A0AAE4MD33_9EURY</name>
<dbReference type="EMBL" id="JAWDKA010000002">
    <property type="protein sequence ID" value="MDV0441298.1"/>
    <property type="molecule type" value="Genomic_DNA"/>
</dbReference>
<evidence type="ECO:0000313" key="2">
    <source>
        <dbReference type="EMBL" id="MDV0441298.1"/>
    </source>
</evidence>
<keyword evidence="1" id="KW-0472">Membrane</keyword>
<protein>
    <submittedName>
        <fullName evidence="2">Uncharacterized protein</fullName>
    </submittedName>
</protein>
<comment type="caution">
    <text evidence="2">The sequence shown here is derived from an EMBL/GenBank/DDBJ whole genome shotgun (WGS) entry which is preliminary data.</text>
</comment>
<gene>
    <name evidence="2" type="ORF">McpAg1_04830</name>
</gene>
<sequence>MCNVYTVVYILIYDDVDFCNVCMCMLCATTNCTGHLYKYPHNIYVAMLYLFTMHNYYVVLLHMCILPICWYCRSNNYMCDKDDSERLISDPNVPVCGSMVPTSGFGMNILADNDFCKIFENQVVDVSKSYPKWHGVKLLIYSTILLLPLIYCMVSQIYSSSLDNHGVLWNFDRISTDPMNVLLVKIEDNVFFLDTMKGNLIQSQLISDLILNLGLIIGYIICVIIIVWFIHQMQQKEMSVFETNFQIMKEIYDLKQCESNREIHQKQEMEMEMFQELISVVKQKYDPNQYRK</sequence>
<feature type="transmembrane region" description="Helical" evidence="1">
    <location>
        <begin position="43"/>
        <end position="71"/>
    </location>
</feature>
<accession>A0AAE4MD33</accession>
<feature type="transmembrane region" description="Helical" evidence="1">
    <location>
        <begin position="138"/>
        <end position="158"/>
    </location>
</feature>
<keyword evidence="1" id="KW-0812">Transmembrane</keyword>
<reference evidence="2" key="1">
    <citation type="submission" date="2023-06" db="EMBL/GenBank/DDBJ databases">
        <title>Genome sequence of Methancorpusculaceae sp. Ag1.</title>
        <authorList>
            <person name="Protasov E."/>
            <person name="Platt K."/>
            <person name="Poehlein A."/>
            <person name="Daniel R."/>
            <person name="Brune A."/>
        </authorList>
    </citation>
    <scope>NUCLEOTIDE SEQUENCE</scope>
    <source>
        <strain evidence="2">Ag1</strain>
    </source>
</reference>
<dbReference type="Proteomes" id="UP001273136">
    <property type="component" value="Unassembled WGS sequence"/>
</dbReference>
<dbReference type="AlphaFoldDB" id="A0AAE4MD33"/>
<evidence type="ECO:0000256" key="1">
    <source>
        <dbReference type="SAM" id="Phobius"/>
    </source>
</evidence>
<organism evidence="2 3">
    <name type="scientific">Methanorbis furvi</name>
    <dbReference type="NCBI Taxonomy" id="3028299"/>
    <lineage>
        <taxon>Archaea</taxon>
        <taxon>Methanobacteriati</taxon>
        <taxon>Methanobacteriota</taxon>
        <taxon>Stenosarchaea group</taxon>
        <taxon>Methanomicrobia</taxon>
        <taxon>Methanomicrobiales</taxon>
        <taxon>Methanocorpusculaceae</taxon>
        <taxon>Methanorbis</taxon>
    </lineage>
</organism>
<keyword evidence="3" id="KW-1185">Reference proteome</keyword>
<keyword evidence="1" id="KW-1133">Transmembrane helix</keyword>
<feature type="transmembrane region" description="Helical" evidence="1">
    <location>
        <begin position="209"/>
        <end position="230"/>
    </location>
</feature>
<proteinExistence type="predicted"/>
<evidence type="ECO:0000313" key="3">
    <source>
        <dbReference type="Proteomes" id="UP001273136"/>
    </source>
</evidence>